<evidence type="ECO:0000313" key="2">
    <source>
        <dbReference type="Proteomes" id="UP001396334"/>
    </source>
</evidence>
<name>A0ABR1ZQ32_9ROSI</name>
<sequence>MFNGYYTSYYEPCAKEIRAKVDKEGSFIIDCLEIVALTWDYVNVGINYDRTLTAKEMAKSMRAVNKSIIRSMLVWLFLQLLLQLLWYKRISWPTFKVNTFNVFEFSVLVLVPKIRYEVAMNALVATNRNFRLASRLLGLDSKLEKSLLIPFRETKVECTIPKDDGTLVL</sequence>
<dbReference type="Proteomes" id="UP001396334">
    <property type="component" value="Unassembled WGS sequence"/>
</dbReference>
<dbReference type="SUPFAM" id="SSF53335">
    <property type="entry name" value="S-adenosyl-L-methionine-dependent methyltransferases"/>
    <property type="match status" value="1"/>
</dbReference>
<evidence type="ECO:0000313" key="1">
    <source>
        <dbReference type="EMBL" id="KAK8482531.1"/>
    </source>
</evidence>
<protein>
    <submittedName>
        <fullName evidence="1">Uncharacterized protein</fullName>
    </submittedName>
</protein>
<dbReference type="InterPro" id="IPR029063">
    <property type="entry name" value="SAM-dependent_MTases_sf"/>
</dbReference>
<dbReference type="EMBL" id="JBBPBN010000768">
    <property type="protein sequence ID" value="KAK8482531.1"/>
    <property type="molecule type" value="Genomic_DNA"/>
</dbReference>
<accession>A0ABR1ZQ32</accession>
<dbReference type="InterPro" id="IPR005299">
    <property type="entry name" value="MeTrfase_7"/>
</dbReference>
<dbReference type="Pfam" id="PF03492">
    <property type="entry name" value="Methyltransf_7"/>
    <property type="match status" value="1"/>
</dbReference>
<reference evidence="1 2" key="1">
    <citation type="journal article" date="2024" name="G3 (Bethesda)">
        <title>Genome assembly of Hibiscus sabdariffa L. provides insights into metabolisms of medicinal natural products.</title>
        <authorList>
            <person name="Kim T."/>
        </authorList>
    </citation>
    <scope>NUCLEOTIDE SEQUENCE [LARGE SCALE GENOMIC DNA]</scope>
    <source>
        <strain evidence="1">TK-2024</strain>
        <tissue evidence="1">Old leaves</tissue>
    </source>
</reference>
<keyword evidence="2" id="KW-1185">Reference proteome</keyword>
<proteinExistence type="predicted"/>
<gene>
    <name evidence="1" type="ORF">V6N11_048158</name>
</gene>
<organism evidence="1 2">
    <name type="scientific">Hibiscus sabdariffa</name>
    <name type="common">roselle</name>
    <dbReference type="NCBI Taxonomy" id="183260"/>
    <lineage>
        <taxon>Eukaryota</taxon>
        <taxon>Viridiplantae</taxon>
        <taxon>Streptophyta</taxon>
        <taxon>Embryophyta</taxon>
        <taxon>Tracheophyta</taxon>
        <taxon>Spermatophyta</taxon>
        <taxon>Magnoliopsida</taxon>
        <taxon>eudicotyledons</taxon>
        <taxon>Gunneridae</taxon>
        <taxon>Pentapetalae</taxon>
        <taxon>rosids</taxon>
        <taxon>malvids</taxon>
        <taxon>Malvales</taxon>
        <taxon>Malvaceae</taxon>
        <taxon>Malvoideae</taxon>
        <taxon>Hibiscus</taxon>
    </lineage>
</organism>
<comment type="caution">
    <text evidence="1">The sequence shown here is derived from an EMBL/GenBank/DDBJ whole genome shotgun (WGS) entry which is preliminary data.</text>
</comment>